<keyword evidence="3" id="KW-1185">Reference proteome</keyword>
<dbReference type="Proteomes" id="UP001266305">
    <property type="component" value="Unassembled WGS sequence"/>
</dbReference>
<accession>A0ABQ9W1C3</accession>
<organism evidence="2 3">
    <name type="scientific">Saguinus oedipus</name>
    <name type="common">Cotton-top tamarin</name>
    <name type="synonym">Oedipomidas oedipus</name>
    <dbReference type="NCBI Taxonomy" id="9490"/>
    <lineage>
        <taxon>Eukaryota</taxon>
        <taxon>Metazoa</taxon>
        <taxon>Chordata</taxon>
        <taxon>Craniata</taxon>
        <taxon>Vertebrata</taxon>
        <taxon>Euteleostomi</taxon>
        <taxon>Mammalia</taxon>
        <taxon>Eutheria</taxon>
        <taxon>Euarchontoglires</taxon>
        <taxon>Primates</taxon>
        <taxon>Haplorrhini</taxon>
        <taxon>Platyrrhini</taxon>
        <taxon>Cebidae</taxon>
        <taxon>Callitrichinae</taxon>
        <taxon>Saguinus</taxon>
    </lineage>
</organism>
<comment type="caution">
    <text evidence="2">The sequence shown here is derived from an EMBL/GenBank/DDBJ whole genome shotgun (WGS) entry which is preliminary data.</text>
</comment>
<proteinExistence type="predicted"/>
<feature type="region of interest" description="Disordered" evidence="1">
    <location>
        <begin position="26"/>
        <end position="45"/>
    </location>
</feature>
<feature type="non-terminal residue" evidence="2">
    <location>
        <position position="64"/>
    </location>
</feature>
<evidence type="ECO:0000256" key="1">
    <source>
        <dbReference type="SAM" id="MobiDB-lite"/>
    </source>
</evidence>
<evidence type="ECO:0000313" key="2">
    <source>
        <dbReference type="EMBL" id="KAK2115240.1"/>
    </source>
</evidence>
<evidence type="ECO:0000313" key="3">
    <source>
        <dbReference type="Proteomes" id="UP001266305"/>
    </source>
</evidence>
<gene>
    <name evidence="2" type="ORF">P7K49_005866</name>
</gene>
<name>A0ABQ9W1C3_SAGOE</name>
<protein>
    <submittedName>
        <fullName evidence="2">Uncharacterized protein</fullName>
    </submittedName>
</protein>
<reference evidence="2 3" key="1">
    <citation type="submission" date="2023-05" db="EMBL/GenBank/DDBJ databases">
        <title>B98-5 Cell Line De Novo Hybrid Assembly: An Optical Mapping Approach.</title>
        <authorList>
            <person name="Kananen K."/>
            <person name="Auerbach J.A."/>
            <person name="Kautto E."/>
            <person name="Blachly J.S."/>
        </authorList>
    </citation>
    <scope>NUCLEOTIDE SEQUENCE [LARGE SCALE GENOMIC DNA]</scope>
    <source>
        <strain evidence="2">B95-8</strain>
        <tissue evidence="2">Cell line</tissue>
    </source>
</reference>
<dbReference type="EMBL" id="JASSZA010000003">
    <property type="protein sequence ID" value="KAK2115240.1"/>
    <property type="molecule type" value="Genomic_DNA"/>
</dbReference>
<sequence>MALMVPSWERGYPKDCAISTLGQAGHPAQHLAHPPWGSRCGPGPGMPGWGGKTGVCSRQAEESK</sequence>